<protein>
    <submittedName>
        <fullName evidence="3">DegT/DnrJ/EryC1/StrS family aminotransferase</fullName>
    </submittedName>
</protein>
<comment type="similarity">
    <text evidence="1 2">Belongs to the DegT/DnrJ/EryC1 family.</text>
</comment>
<dbReference type="SUPFAM" id="SSF53383">
    <property type="entry name" value="PLP-dependent transferases"/>
    <property type="match status" value="1"/>
</dbReference>
<organism evidence="3 4">
    <name type="scientific">Desulfobotulus pelophilus</name>
    <dbReference type="NCBI Taxonomy" id="2823377"/>
    <lineage>
        <taxon>Bacteria</taxon>
        <taxon>Pseudomonadati</taxon>
        <taxon>Thermodesulfobacteriota</taxon>
        <taxon>Desulfobacteria</taxon>
        <taxon>Desulfobacterales</taxon>
        <taxon>Desulfobacteraceae</taxon>
        <taxon>Desulfobotulus</taxon>
    </lineage>
</organism>
<dbReference type="PANTHER" id="PTHR30244:SF34">
    <property type="entry name" value="DTDP-4-AMINO-4,6-DIDEOXYGALACTOSE TRANSAMINASE"/>
    <property type="match status" value="1"/>
</dbReference>
<dbReference type="RefSeq" id="WP_265424543.1">
    <property type="nucleotide sequence ID" value="NZ_JAPFPW010000006.1"/>
</dbReference>
<sequence length="396" mass="43252">MPGFEIFGEEERSEVQEVLGTGVLMRYNFDGPRKGIFKAKDFEETLARRLGARHAHLVSSGTAALQVMLASCGVGAGDEVIVPSFTFVATIEAIVAAGAAPVFADIDETLCLCPKAAAKALTPRTKAIMPVHMCGSMGRIDELEMLCKEKGLMLLEDACQALGASYKGKALGLFGRMGCFSFDYVKTITCGEGGGIITDDADLYFKAQAFSDHGHDHIGQDRGAEDHPFIGLNFRISELNAAVGLAQLRKLDRILTTQRTNKAILKDALASIPGIRFRDLPDPAGDSATHLSFFMETEDKARAMAKALPAHGVDGVFYWFDNNWHYIRRWDHIRNMTSLAGLPLGLRHDTPDYSGLYLPVSDAIMGRTLSMQIRLGWTDADMEKRINGIKKAFASL</sequence>
<comment type="caution">
    <text evidence="3">The sequence shown here is derived from an EMBL/GenBank/DDBJ whole genome shotgun (WGS) entry which is preliminary data.</text>
</comment>
<dbReference type="InterPro" id="IPR000653">
    <property type="entry name" value="DegT/StrS_aminotransferase"/>
</dbReference>
<accession>A0ABT3N899</accession>
<dbReference type="InterPro" id="IPR015424">
    <property type="entry name" value="PyrdxlP-dep_Trfase"/>
</dbReference>
<evidence type="ECO:0000256" key="2">
    <source>
        <dbReference type="RuleBase" id="RU004508"/>
    </source>
</evidence>
<dbReference type="EMBL" id="JAPFPW010000006">
    <property type="protein sequence ID" value="MCW7753673.1"/>
    <property type="molecule type" value="Genomic_DNA"/>
</dbReference>
<name>A0ABT3N899_9BACT</name>
<dbReference type="PIRSF" id="PIRSF000390">
    <property type="entry name" value="PLP_StrS"/>
    <property type="match status" value="1"/>
</dbReference>
<dbReference type="Proteomes" id="UP001209681">
    <property type="component" value="Unassembled WGS sequence"/>
</dbReference>
<keyword evidence="3" id="KW-0808">Transferase</keyword>
<evidence type="ECO:0000313" key="4">
    <source>
        <dbReference type="Proteomes" id="UP001209681"/>
    </source>
</evidence>
<dbReference type="Gene3D" id="3.90.1150.10">
    <property type="entry name" value="Aspartate Aminotransferase, domain 1"/>
    <property type="match status" value="1"/>
</dbReference>
<dbReference type="CDD" id="cd00616">
    <property type="entry name" value="AHBA_syn"/>
    <property type="match status" value="1"/>
</dbReference>
<dbReference type="GO" id="GO:0008483">
    <property type="term" value="F:transaminase activity"/>
    <property type="evidence" value="ECO:0007669"/>
    <property type="project" value="UniProtKB-KW"/>
</dbReference>
<gene>
    <name evidence="3" type="ORF">OOT00_06705</name>
</gene>
<dbReference type="InterPro" id="IPR015422">
    <property type="entry name" value="PyrdxlP-dep_Trfase_small"/>
</dbReference>
<keyword evidence="2" id="KW-0663">Pyridoxal phosphate</keyword>
<evidence type="ECO:0000313" key="3">
    <source>
        <dbReference type="EMBL" id="MCW7753673.1"/>
    </source>
</evidence>
<dbReference type="InterPro" id="IPR015421">
    <property type="entry name" value="PyrdxlP-dep_Trfase_major"/>
</dbReference>
<keyword evidence="3" id="KW-0032">Aminotransferase</keyword>
<dbReference type="Gene3D" id="3.40.640.10">
    <property type="entry name" value="Type I PLP-dependent aspartate aminotransferase-like (Major domain)"/>
    <property type="match status" value="1"/>
</dbReference>
<proteinExistence type="inferred from homology"/>
<dbReference type="Pfam" id="PF01041">
    <property type="entry name" value="DegT_DnrJ_EryC1"/>
    <property type="match status" value="1"/>
</dbReference>
<evidence type="ECO:0000256" key="1">
    <source>
        <dbReference type="ARBA" id="ARBA00037999"/>
    </source>
</evidence>
<dbReference type="PANTHER" id="PTHR30244">
    <property type="entry name" value="TRANSAMINASE"/>
    <property type="match status" value="1"/>
</dbReference>
<keyword evidence="4" id="KW-1185">Reference proteome</keyword>
<reference evidence="3 4" key="1">
    <citation type="submission" date="2022-11" db="EMBL/GenBank/DDBJ databases">
        <title>Desulfobotulus tamanensis H1 sp. nov. - anaerobic, alkaliphilic, sulphate reducing bacterium isolated from terrestrial mud volcano.</title>
        <authorList>
            <person name="Frolova A."/>
            <person name="Merkel A.Y."/>
            <person name="Slobodkin A.I."/>
        </authorList>
    </citation>
    <scope>NUCLEOTIDE SEQUENCE [LARGE SCALE GENOMIC DNA]</scope>
    <source>
        <strain evidence="3 4">H1</strain>
    </source>
</reference>